<dbReference type="Pfam" id="PF13843">
    <property type="entry name" value="DDE_Tnp_1_7"/>
    <property type="match status" value="1"/>
</dbReference>
<evidence type="ECO:0000259" key="2">
    <source>
        <dbReference type="Pfam" id="PF13843"/>
    </source>
</evidence>
<name>A0ABD2FUQ4_PAGBO</name>
<feature type="region of interest" description="Disordered" evidence="1">
    <location>
        <begin position="19"/>
        <end position="149"/>
    </location>
</feature>
<feature type="domain" description="PiggyBac transposable element-derived protein" evidence="2">
    <location>
        <begin position="175"/>
        <end position="323"/>
    </location>
</feature>
<reference evidence="3 4" key="1">
    <citation type="journal article" date="2022" name="G3 (Bethesda)">
        <title>Evaluating Illumina-, Nanopore-, and PacBio-based genome assembly strategies with the bald notothen, Trematomus borchgrevinki.</title>
        <authorList>
            <person name="Rayamajhi N."/>
            <person name="Cheng C.C."/>
            <person name="Catchen J.M."/>
        </authorList>
    </citation>
    <scope>NUCLEOTIDE SEQUENCE [LARGE SCALE GENOMIC DNA]</scope>
    <source>
        <strain evidence="3">AGRC-2024</strain>
    </source>
</reference>
<feature type="compositionally biased region" description="Acidic residues" evidence="1">
    <location>
        <begin position="37"/>
        <end position="54"/>
    </location>
</feature>
<dbReference type="InterPro" id="IPR029526">
    <property type="entry name" value="PGBD"/>
</dbReference>
<feature type="compositionally biased region" description="Polar residues" evidence="1">
    <location>
        <begin position="56"/>
        <end position="71"/>
    </location>
</feature>
<reference evidence="3 4" key="2">
    <citation type="journal article" date="2024" name="G3 (Bethesda)">
        <title>The genome of the cryopelagic Antarctic bald notothen, Trematomus borchgrevinki.</title>
        <authorList>
            <person name="Rayamajhi N."/>
            <person name="Rivera-Colon A.G."/>
            <person name="Minhas B.F."/>
            <person name="Cheng C.C."/>
            <person name="Catchen J.M."/>
        </authorList>
    </citation>
    <scope>NUCLEOTIDE SEQUENCE [LARGE SCALE GENOMIC DNA]</scope>
    <source>
        <strain evidence="3">AGRC-2024</strain>
    </source>
</reference>
<feature type="compositionally biased region" description="Basic residues" evidence="1">
    <location>
        <begin position="111"/>
        <end position="120"/>
    </location>
</feature>
<keyword evidence="4" id="KW-1185">Reference proteome</keyword>
<protein>
    <recommendedName>
        <fullName evidence="2">PiggyBac transposable element-derived protein domain-containing protein</fullName>
    </recommendedName>
</protein>
<proteinExistence type="predicted"/>
<comment type="caution">
    <text evidence="3">The sequence shown here is derived from an EMBL/GenBank/DDBJ whole genome shotgun (WGS) entry which is preliminary data.</text>
</comment>
<dbReference type="PANTHER" id="PTHR46599:SF3">
    <property type="entry name" value="PIGGYBAC TRANSPOSABLE ELEMENT-DERIVED PROTEIN 4"/>
    <property type="match status" value="1"/>
</dbReference>
<evidence type="ECO:0000256" key="1">
    <source>
        <dbReference type="SAM" id="MobiDB-lite"/>
    </source>
</evidence>
<dbReference type="PANTHER" id="PTHR46599">
    <property type="entry name" value="PIGGYBAC TRANSPOSABLE ELEMENT-DERIVED PROTEIN 4"/>
    <property type="match status" value="1"/>
</dbReference>
<feature type="compositionally biased region" description="Acidic residues" evidence="1">
    <location>
        <begin position="19"/>
        <end position="28"/>
    </location>
</feature>
<accession>A0ABD2FUQ4</accession>
<dbReference type="Proteomes" id="UP001619887">
    <property type="component" value="Unassembled WGS sequence"/>
</dbReference>
<dbReference type="EMBL" id="JBIYXZ010002087">
    <property type="protein sequence ID" value="KAL3045300.1"/>
    <property type="molecule type" value="Genomic_DNA"/>
</dbReference>
<sequence length="400" mass="45830">MAARKKTLLSIQEALELVFEDSPSDDSDLITHRGDSNDSDYEVPPTESEEDDNEMASRSQPSTSASKLQRQSKQHSEPATPTLRRRASASVVIQPASASSDEDAPFEPPCKRKGKKKASKKAVAPSKRGRGASSRTTEEEPKWHSREENDICPEPLRFMPARIPGPTFDTTALWSPLSLFRLFFSNTVINTLIANTNANALKRLQAGKKMVWKVLTQEEFFLFLGIIIFSGLVHVHKRTDYWKTTWPYNFSFPADNMSRNRFEIIMWSLHMSNPEEDEENDLKRNTAEYDRLFKVKPLYTEITAACKAHFQPYQNISIDERSFLETLQQHHPAHHPTPTPSLTCMPEHYGEDATTVRRYCRKCSDAGSRRVKTPVYCRKCQVPLCFTPKKNCFRSWHDLQ</sequence>
<dbReference type="AlphaFoldDB" id="A0ABD2FUQ4"/>
<gene>
    <name evidence="3" type="ORF">OYC64_013544</name>
</gene>
<feature type="compositionally biased region" description="Basic and acidic residues" evidence="1">
    <location>
        <begin position="136"/>
        <end position="149"/>
    </location>
</feature>
<evidence type="ECO:0000313" key="3">
    <source>
        <dbReference type="EMBL" id="KAL3045300.1"/>
    </source>
</evidence>
<evidence type="ECO:0000313" key="4">
    <source>
        <dbReference type="Proteomes" id="UP001619887"/>
    </source>
</evidence>
<organism evidence="3 4">
    <name type="scientific">Pagothenia borchgrevinki</name>
    <name type="common">Bald rockcod</name>
    <name type="synonym">Trematomus borchgrevinki</name>
    <dbReference type="NCBI Taxonomy" id="8213"/>
    <lineage>
        <taxon>Eukaryota</taxon>
        <taxon>Metazoa</taxon>
        <taxon>Chordata</taxon>
        <taxon>Craniata</taxon>
        <taxon>Vertebrata</taxon>
        <taxon>Euteleostomi</taxon>
        <taxon>Actinopterygii</taxon>
        <taxon>Neopterygii</taxon>
        <taxon>Teleostei</taxon>
        <taxon>Neoteleostei</taxon>
        <taxon>Acanthomorphata</taxon>
        <taxon>Eupercaria</taxon>
        <taxon>Perciformes</taxon>
        <taxon>Notothenioidei</taxon>
        <taxon>Nototheniidae</taxon>
        <taxon>Pagothenia</taxon>
    </lineage>
</organism>